<keyword evidence="3" id="KW-1185">Reference proteome</keyword>
<feature type="transmembrane region" description="Helical" evidence="1">
    <location>
        <begin position="5"/>
        <end position="24"/>
    </location>
</feature>
<sequence>MKKRWFQVLLVIVSIWLVITIYFYNQHKISINRCVIDKHIAYENTIIKIDELVVTDHEKNYVMFDSWHFKVVPRLPGFLQKPFLLTSSFYRKPYKELEYNEDHKFGIMSLKATIFEKNLDPEYLHNINEKIHLMDDQGNYLPTTENGTDNEDYISFFYKKNKRFDKSIENINIVLKDDKDNIVTTIPVNLKWQIENYNYFNRMPNWNFYLDPRNTVRELIIRKKSDEDYLDLFQEQGQKIDSENLNHDYWQDTIHSESINYIGNYKEWENVYLSELEFKKDNVLESKQKTYLIDTGKTFKIIEISPLQVVYE</sequence>
<dbReference type="EMBL" id="FWWT01000013">
    <property type="protein sequence ID" value="SMB86113.1"/>
    <property type="molecule type" value="Genomic_DNA"/>
</dbReference>
<name>A0A1W1UYD9_DESTI</name>
<reference evidence="2 3" key="1">
    <citation type="submission" date="2017-04" db="EMBL/GenBank/DDBJ databases">
        <authorList>
            <person name="Afonso C.L."/>
            <person name="Miller P.J."/>
            <person name="Scott M.A."/>
            <person name="Spackman E."/>
            <person name="Goraichik I."/>
            <person name="Dimitrov K.M."/>
            <person name="Suarez D.L."/>
            <person name="Swayne D.E."/>
        </authorList>
    </citation>
    <scope>NUCLEOTIDE SEQUENCE [LARGE SCALE GENOMIC DNA]</scope>
    <source>
        <strain evidence="2 3">DSM 11270</strain>
    </source>
</reference>
<proteinExistence type="predicted"/>
<protein>
    <submittedName>
        <fullName evidence="2">Uncharacterized protein</fullName>
    </submittedName>
</protein>
<dbReference type="RefSeq" id="WP_084052517.1">
    <property type="nucleotide sequence ID" value="NZ_FWWT01000013.1"/>
</dbReference>
<keyword evidence="1" id="KW-0472">Membrane</keyword>
<evidence type="ECO:0000313" key="3">
    <source>
        <dbReference type="Proteomes" id="UP000192731"/>
    </source>
</evidence>
<keyword evidence="1" id="KW-1133">Transmembrane helix</keyword>
<dbReference type="STRING" id="656914.SAMN00017405_1121"/>
<accession>A0A1W1UYD9</accession>
<keyword evidence="1" id="KW-0812">Transmembrane</keyword>
<dbReference type="Proteomes" id="UP000192731">
    <property type="component" value="Unassembled WGS sequence"/>
</dbReference>
<gene>
    <name evidence="2" type="ORF">SAMN00017405_1121</name>
</gene>
<evidence type="ECO:0000313" key="2">
    <source>
        <dbReference type="EMBL" id="SMB86113.1"/>
    </source>
</evidence>
<dbReference type="AlphaFoldDB" id="A0A1W1UYD9"/>
<organism evidence="2 3">
    <name type="scientific">Desulfonispora thiosulfatigenes DSM 11270</name>
    <dbReference type="NCBI Taxonomy" id="656914"/>
    <lineage>
        <taxon>Bacteria</taxon>
        <taxon>Bacillati</taxon>
        <taxon>Bacillota</taxon>
        <taxon>Clostridia</taxon>
        <taxon>Eubacteriales</taxon>
        <taxon>Peptococcaceae</taxon>
        <taxon>Desulfonispora</taxon>
    </lineage>
</organism>
<evidence type="ECO:0000256" key="1">
    <source>
        <dbReference type="SAM" id="Phobius"/>
    </source>
</evidence>